<organism evidence="2 3">
    <name type="scientific">Ficus carica</name>
    <name type="common">Common fig</name>
    <dbReference type="NCBI Taxonomy" id="3494"/>
    <lineage>
        <taxon>Eukaryota</taxon>
        <taxon>Viridiplantae</taxon>
        <taxon>Streptophyta</taxon>
        <taxon>Embryophyta</taxon>
        <taxon>Tracheophyta</taxon>
        <taxon>Spermatophyta</taxon>
        <taxon>Magnoliopsida</taxon>
        <taxon>eudicotyledons</taxon>
        <taxon>Gunneridae</taxon>
        <taxon>Pentapetalae</taxon>
        <taxon>rosids</taxon>
        <taxon>fabids</taxon>
        <taxon>Rosales</taxon>
        <taxon>Moraceae</taxon>
        <taxon>Ficeae</taxon>
        <taxon>Ficus</taxon>
    </lineage>
</organism>
<evidence type="ECO:0000256" key="1">
    <source>
        <dbReference type="SAM" id="SignalP"/>
    </source>
</evidence>
<evidence type="ECO:0000313" key="2">
    <source>
        <dbReference type="EMBL" id="GMN55346.1"/>
    </source>
</evidence>
<comment type="caution">
    <text evidence="2">The sequence shown here is derived from an EMBL/GenBank/DDBJ whole genome shotgun (WGS) entry which is preliminary data.</text>
</comment>
<evidence type="ECO:0000313" key="3">
    <source>
        <dbReference type="Proteomes" id="UP001187192"/>
    </source>
</evidence>
<keyword evidence="1" id="KW-0732">Signal</keyword>
<feature type="chain" id="PRO_5041639659" evidence="1">
    <location>
        <begin position="20"/>
        <end position="54"/>
    </location>
</feature>
<feature type="signal peptide" evidence="1">
    <location>
        <begin position="1"/>
        <end position="19"/>
    </location>
</feature>
<keyword evidence="3" id="KW-1185">Reference proteome</keyword>
<dbReference type="Proteomes" id="UP001187192">
    <property type="component" value="Unassembled WGS sequence"/>
</dbReference>
<protein>
    <submittedName>
        <fullName evidence="2">Uncharacterized protein</fullName>
    </submittedName>
</protein>
<reference evidence="2" key="1">
    <citation type="submission" date="2023-07" db="EMBL/GenBank/DDBJ databases">
        <title>draft genome sequence of fig (Ficus carica).</title>
        <authorList>
            <person name="Takahashi T."/>
            <person name="Nishimura K."/>
        </authorList>
    </citation>
    <scope>NUCLEOTIDE SEQUENCE</scope>
</reference>
<gene>
    <name evidence="2" type="ORF">TIFTF001_024469</name>
</gene>
<dbReference type="EMBL" id="BTGU01000056">
    <property type="protein sequence ID" value="GMN55346.1"/>
    <property type="molecule type" value="Genomic_DNA"/>
</dbReference>
<accession>A0AA88DG31</accession>
<dbReference type="PANTHER" id="PTHR33491">
    <property type="entry name" value="OSJNBA0016N04.9 PROTEIN"/>
    <property type="match status" value="1"/>
</dbReference>
<dbReference type="AlphaFoldDB" id="A0AA88DG31"/>
<proteinExistence type="predicted"/>
<name>A0AA88DG31_FICCA</name>
<sequence>MVRFLVAVVTLICLTLKSSEEAPITKATDCESHCGDVRVPFPFGIGPGCSVDDE</sequence>